<evidence type="ECO:0000256" key="9">
    <source>
        <dbReference type="ARBA" id="ARBA00023224"/>
    </source>
</evidence>
<dbReference type="GO" id="GO:0005549">
    <property type="term" value="F:odorant binding"/>
    <property type="evidence" value="ECO:0007669"/>
    <property type="project" value="InterPro"/>
</dbReference>
<comment type="subcellular location">
    <subcellularLocation>
        <location evidence="1">Cell membrane</location>
        <topology evidence="1">Multi-pass membrane protein</topology>
    </subcellularLocation>
</comment>
<dbReference type="PANTHER" id="PTHR21137">
    <property type="entry name" value="ODORANT RECEPTOR"/>
    <property type="match status" value="1"/>
</dbReference>
<evidence type="ECO:0000256" key="3">
    <source>
        <dbReference type="ARBA" id="ARBA00022606"/>
    </source>
</evidence>
<evidence type="ECO:0000256" key="2">
    <source>
        <dbReference type="ARBA" id="ARBA00022475"/>
    </source>
</evidence>
<feature type="transmembrane region" description="Helical" evidence="10">
    <location>
        <begin position="184"/>
        <end position="211"/>
    </location>
</feature>
<evidence type="ECO:0000256" key="4">
    <source>
        <dbReference type="ARBA" id="ARBA00022692"/>
    </source>
</evidence>
<dbReference type="EMBL" id="HBUF01521547">
    <property type="protein sequence ID" value="CAG6749053.1"/>
    <property type="molecule type" value="Transcribed_RNA"/>
</dbReference>
<feature type="transmembrane region" description="Helical" evidence="10">
    <location>
        <begin position="119"/>
        <end position="138"/>
    </location>
</feature>
<keyword evidence="5" id="KW-0552">Olfaction</keyword>
<dbReference type="GO" id="GO:0004984">
    <property type="term" value="F:olfactory receptor activity"/>
    <property type="evidence" value="ECO:0007669"/>
    <property type="project" value="InterPro"/>
</dbReference>
<accession>A0A8D9ED10</accession>
<evidence type="ECO:0000256" key="8">
    <source>
        <dbReference type="ARBA" id="ARBA00023170"/>
    </source>
</evidence>
<evidence type="ECO:0000256" key="6">
    <source>
        <dbReference type="ARBA" id="ARBA00022989"/>
    </source>
</evidence>
<evidence type="ECO:0000256" key="5">
    <source>
        <dbReference type="ARBA" id="ARBA00022725"/>
    </source>
</evidence>
<evidence type="ECO:0000256" key="1">
    <source>
        <dbReference type="ARBA" id="ARBA00004651"/>
    </source>
</evidence>
<reference evidence="11" key="1">
    <citation type="submission" date="2021-05" db="EMBL/GenBank/DDBJ databases">
        <authorList>
            <person name="Alioto T."/>
            <person name="Alioto T."/>
            <person name="Gomez Garrido J."/>
        </authorList>
    </citation>
    <scope>NUCLEOTIDE SEQUENCE</scope>
</reference>
<keyword evidence="3" id="KW-0716">Sensory transduction</keyword>
<dbReference type="Pfam" id="PF02949">
    <property type="entry name" value="7tm_6"/>
    <property type="match status" value="1"/>
</dbReference>
<dbReference type="GO" id="GO:0007165">
    <property type="term" value="P:signal transduction"/>
    <property type="evidence" value="ECO:0007669"/>
    <property type="project" value="UniProtKB-KW"/>
</dbReference>
<dbReference type="InterPro" id="IPR004117">
    <property type="entry name" value="7tm6_olfct_rcpt"/>
</dbReference>
<dbReference type="AlphaFoldDB" id="A0A8D9ED10"/>
<protein>
    <recommendedName>
        <fullName evidence="12">Odorant receptor</fullName>
    </recommendedName>
</protein>
<evidence type="ECO:0000313" key="11">
    <source>
        <dbReference type="EMBL" id="CAG6749052.1"/>
    </source>
</evidence>
<feature type="transmembrane region" description="Helical" evidence="10">
    <location>
        <begin position="64"/>
        <end position="83"/>
    </location>
</feature>
<dbReference type="PANTHER" id="PTHR21137:SF35">
    <property type="entry name" value="ODORANT RECEPTOR 19A-RELATED"/>
    <property type="match status" value="1"/>
</dbReference>
<proteinExistence type="predicted"/>
<feature type="transmembrane region" description="Helical" evidence="10">
    <location>
        <begin position="33"/>
        <end position="52"/>
    </location>
</feature>
<dbReference type="GO" id="GO:0005886">
    <property type="term" value="C:plasma membrane"/>
    <property type="evidence" value="ECO:0007669"/>
    <property type="project" value="UniProtKB-SubCell"/>
</dbReference>
<sequence length="312" mass="37485">MVSVKQICQILQYGGRVNLHQHKSKWKSTLQDIYVFIQETLYTLCALSHLFSAITRGVRYLPEFFQALCDNMIFWYLNCYCFYYHIRNRKLCHIIELTENTFTKADQQIVQKYHKRSNLFSIVLFIVVFSSSMFTIFLETVMPIPQNELEIRRYVYRTAHPERRHAGPVRIPFLDESKSWTYEIIYVLQMYILAIHSVWATCLSSIVPVMLMHIQGQYEILCKYISMIGKEHRDIVGNRIFYTSIERNEYVIESTPPVKRRNTQNRINRMPRRNKQIYEDDYLRQIVKFHQKLQHLLNEVSLQYLGTYLFCL</sequence>
<organism evidence="11">
    <name type="scientific">Cacopsylla melanoneura</name>
    <dbReference type="NCBI Taxonomy" id="428564"/>
    <lineage>
        <taxon>Eukaryota</taxon>
        <taxon>Metazoa</taxon>
        <taxon>Ecdysozoa</taxon>
        <taxon>Arthropoda</taxon>
        <taxon>Hexapoda</taxon>
        <taxon>Insecta</taxon>
        <taxon>Pterygota</taxon>
        <taxon>Neoptera</taxon>
        <taxon>Paraneoptera</taxon>
        <taxon>Hemiptera</taxon>
        <taxon>Sternorrhyncha</taxon>
        <taxon>Psylloidea</taxon>
        <taxon>Psyllidae</taxon>
        <taxon>Psyllinae</taxon>
        <taxon>Cacopsylla</taxon>
    </lineage>
</organism>
<keyword evidence="9" id="KW-0807">Transducer</keyword>
<evidence type="ECO:0000256" key="10">
    <source>
        <dbReference type="SAM" id="Phobius"/>
    </source>
</evidence>
<keyword evidence="2" id="KW-1003">Cell membrane</keyword>
<name>A0A8D9ED10_9HEMI</name>
<keyword evidence="6 10" id="KW-1133">Transmembrane helix</keyword>
<evidence type="ECO:0008006" key="12">
    <source>
        <dbReference type="Google" id="ProtNLM"/>
    </source>
</evidence>
<evidence type="ECO:0000256" key="7">
    <source>
        <dbReference type="ARBA" id="ARBA00023136"/>
    </source>
</evidence>
<keyword evidence="8" id="KW-0675">Receptor</keyword>
<keyword evidence="7 10" id="KW-0472">Membrane</keyword>
<dbReference type="EMBL" id="HBUF01521546">
    <property type="protein sequence ID" value="CAG6749052.1"/>
    <property type="molecule type" value="Transcribed_RNA"/>
</dbReference>
<keyword evidence="4 10" id="KW-0812">Transmembrane</keyword>